<accession>A0A6G0SV81</accession>
<dbReference type="SUPFAM" id="SSF68906">
    <property type="entry name" value="SAP domain"/>
    <property type="match status" value="1"/>
</dbReference>
<dbReference type="Proteomes" id="UP000475862">
    <property type="component" value="Unassembled WGS sequence"/>
</dbReference>
<keyword evidence="2" id="KW-1185">Reference proteome</keyword>
<dbReference type="InterPro" id="IPR036361">
    <property type="entry name" value="SAP_dom_sf"/>
</dbReference>
<comment type="caution">
    <text evidence="1">The sequence shown here is derived from an EMBL/GenBank/DDBJ whole genome shotgun (WGS) entry which is preliminary data.</text>
</comment>
<dbReference type="OrthoDB" id="6626140at2759"/>
<dbReference type="EMBL" id="VYZN01001667">
    <property type="protein sequence ID" value="KAE9522058.1"/>
    <property type="molecule type" value="Genomic_DNA"/>
</dbReference>
<dbReference type="AlphaFoldDB" id="A0A6G0SV81"/>
<organism evidence="1 2">
    <name type="scientific">Aphis glycines</name>
    <name type="common">Soybean aphid</name>
    <dbReference type="NCBI Taxonomy" id="307491"/>
    <lineage>
        <taxon>Eukaryota</taxon>
        <taxon>Metazoa</taxon>
        <taxon>Ecdysozoa</taxon>
        <taxon>Arthropoda</taxon>
        <taxon>Hexapoda</taxon>
        <taxon>Insecta</taxon>
        <taxon>Pterygota</taxon>
        <taxon>Neoptera</taxon>
        <taxon>Paraneoptera</taxon>
        <taxon>Hemiptera</taxon>
        <taxon>Sternorrhyncha</taxon>
        <taxon>Aphidomorpha</taxon>
        <taxon>Aphidoidea</taxon>
        <taxon>Aphididae</taxon>
        <taxon>Aphidini</taxon>
        <taxon>Aphis</taxon>
        <taxon>Aphis</taxon>
    </lineage>
</organism>
<evidence type="ECO:0000313" key="2">
    <source>
        <dbReference type="Proteomes" id="UP000475862"/>
    </source>
</evidence>
<dbReference type="PANTHER" id="PTHR33053:SF26">
    <property type="entry name" value="TRANSPOSASE DOMAIN-CONTAINING PROTEIN"/>
    <property type="match status" value="1"/>
</dbReference>
<name>A0A6G0SV81_APHGL</name>
<evidence type="ECO:0008006" key="3">
    <source>
        <dbReference type="Google" id="ProtNLM"/>
    </source>
</evidence>
<reference evidence="1 2" key="1">
    <citation type="submission" date="2019-08" db="EMBL/GenBank/DDBJ databases">
        <title>The genome of the soybean aphid Biotype 1, its phylome, world population structure and adaptation to the North American continent.</title>
        <authorList>
            <person name="Giordano R."/>
            <person name="Donthu R.K."/>
            <person name="Hernandez A.G."/>
            <person name="Wright C.L."/>
            <person name="Zimin A.V."/>
        </authorList>
    </citation>
    <scope>NUCLEOTIDE SEQUENCE [LARGE SCALE GENOMIC DNA]</scope>
    <source>
        <tissue evidence="1">Whole aphids</tissue>
    </source>
</reference>
<protein>
    <recommendedName>
        <fullName evidence="3">DUF4806 domain-containing protein</fullName>
    </recommendedName>
</protein>
<gene>
    <name evidence="1" type="ORF">AGLY_017544</name>
</gene>
<sequence length="641" mass="73732">MLGDFNKDWYKRVKVKSTDIPLTVVAVVSVVKVRRKVPNIQKTSTSGTVLKESSQTPSTVNTFNSSFLSSAVNSKSYKENSYTDLENLSLFNSNSIASMIEDSDYMHSSLPKTSKSSNSVSQNIEPYPSDPTIQTIQNSSAVLYKAETLQCGVLRKILDELITTRLMRECMINQINSLKNEVATLTFQMVPVLSKIPDQQFLDQFPFSSKMSVLEFENKLNTDSDIKENFQKMFFSVSEFDAKSNIRRILSKLFTSKFAVECLWTARAFEKDETKYRIQELQIIVIMRRMLLFLCYNCHSTSNPIEEIKPSNEHEKVKPSDAEISLEPLFNNHLQITRRTYVTRYFKKSSANILKRVEGDYKGKRVCFLGSSILSRSNDSFKSKSNPEYHKDGVSPLIELPIDVTNTVVLDYMHCVCRGIMKRLLEKLVPSEFARLPSSIDDHKYWKAKEFWEILLYTGQYNNPKDQCIILDDGSNAIIKNIYKPNSEIHNTIKLSVVKILTINDLFIKPVPSRRVGIYLINSNHVSSPYVTMNNTNIQLEDYIEMLCSFRYFDLKFLLRTFGQNKVGRKSVLLNRAIGLLRTRPANIDYETFTANIHEIYHILLQDQPQRMYQPIPQVNEPIIFVDLTSSDDEEAPTKKK</sequence>
<evidence type="ECO:0000313" key="1">
    <source>
        <dbReference type="EMBL" id="KAE9522058.1"/>
    </source>
</evidence>
<dbReference type="PANTHER" id="PTHR33053">
    <property type="entry name" value="PROTEIN, PUTATIVE-RELATED"/>
    <property type="match status" value="1"/>
</dbReference>
<dbReference type="Gene3D" id="1.10.720.30">
    <property type="entry name" value="SAP domain"/>
    <property type="match status" value="1"/>
</dbReference>
<proteinExistence type="predicted"/>